<dbReference type="Proteomes" id="UP000010932">
    <property type="component" value="Unassembled WGS sequence"/>
</dbReference>
<accession>L7E6N1</accession>
<evidence type="ECO:0000313" key="1">
    <source>
        <dbReference type="EMBL" id="ELP55095.1"/>
    </source>
</evidence>
<name>L7E6N1_MICAE</name>
<dbReference type="AlphaFoldDB" id="L7E6N1"/>
<protein>
    <submittedName>
        <fullName evidence="1">Uncharacterized protein</fullName>
    </submittedName>
</protein>
<dbReference type="PATRIC" id="fig|1134457.3.peg.2136"/>
<comment type="caution">
    <text evidence="1">The sequence shown here is derived from an EMBL/GenBank/DDBJ whole genome shotgun (WGS) entry which is preliminary data.</text>
</comment>
<organism evidence="1 2">
    <name type="scientific">Microcystis aeruginosa TAIHU98</name>
    <dbReference type="NCBI Taxonomy" id="1134457"/>
    <lineage>
        <taxon>Bacteria</taxon>
        <taxon>Bacillati</taxon>
        <taxon>Cyanobacteriota</taxon>
        <taxon>Cyanophyceae</taxon>
        <taxon>Oscillatoriophycideae</taxon>
        <taxon>Chroococcales</taxon>
        <taxon>Microcystaceae</taxon>
        <taxon>Microcystis</taxon>
    </lineage>
</organism>
<sequence>MGNAHPTVPILKCERAKKTCRGELRSPLLNAAATGKIFR</sequence>
<dbReference type="EMBL" id="ANKQ01000002">
    <property type="protein sequence ID" value="ELP55095.1"/>
    <property type="molecule type" value="Genomic_DNA"/>
</dbReference>
<gene>
    <name evidence="1" type="ORF">O53_3923</name>
</gene>
<reference evidence="1 2" key="1">
    <citation type="journal article" date="2013" name="Genome Announc.">
        <title>Whole-Genome Sequence of Microcystis aeruginosa TAIHU98, a Nontoxic Bloom-Forming Strain Isolated from Taihu Lake, China.</title>
        <authorList>
            <person name="Yang C."/>
            <person name="Zhang W."/>
            <person name="Ren M."/>
            <person name="Song L."/>
            <person name="Li T."/>
            <person name="Zhao J."/>
        </authorList>
    </citation>
    <scope>NUCLEOTIDE SEQUENCE [LARGE SCALE GENOMIC DNA]</scope>
    <source>
        <strain evidence="1 2">TAIHU98</strain>
    </source>
</reference>
<proteinExistence type="predicted"/>
<evidence type="ECO:0000313" key="2">
    <source>
        <dbReference type="Proteomes" id="UP000010932"/>
    </source>
</evidence>